<dbReference type="PANTHER" id="PTHR11958:SF63">
    <property type="entry name" value="AMINO ACID TRANSPORTER"/>
    <property type="match status" value="1"/>
</dbReference>
<evidence type="ECO:0000313" key="7">
    <source>
        <dbReference type="EMBL" id="KKM69976.1"/>
    </source>
</evidence>
<dbReference type="PANTHER" id="PTHR11958">
    <property type="entry name" value="SODIUM/DICARBOXYLATE SYMPORTER-RELATED"/>
    <property type="match status" value="1"/>
</dbReference>
<evidence type="ECO:0000256" key="3">
    <source>
        <dbReference type="ARBA" id="ARBA00022692"/>
    </source>
</evidence>
<comment type="caution">
    <text evidence="7">The sequence shown here is derived from an EMBL/GenBank/DDBJ whole genome shotgun (WGS) entry which is preliminary data.</text>
</comment>
<feature type="transmembrane region" description="Helical" evidence="6">
    <location>
        <begin position="25"/>
        <end position="43"/>
    </location>
</feature>
<sequence length="136" mass="14093">QNLKVSPKVANFSLPLGATMNMDGTALYEGVAIIFMIQIYGGLADVPIVLGAMTTFLIFITAVLASVGAAAVPNAGLVTMVIVASAVGLPIYYIPLIFAVDAFLDMFRTSTNVVGDSVGAIVVNRLERGRLGESAA</sequence>
<keyword evidence="2" id="KW-0813">Transport</keyword>
<dbReference type="InterPro" id="IPR050746">
    <property type="entry name" value="DAACS"/>
</dbReference>
<dbReference type="EMBL" id="LAZR01009902">
    <property type="protein sequence ID" value="KKM69976.1"/>
    <property type="molecule type" value="Genomic_DNA"/>
</dbReference>
<dbReference type="SUPFAM" id="SSF118215">
    <property type="entry name" value="Proton glutamate symport protein"/>
    <property type="match status" value="1"/>
</dbReference>
<reference evidence="7" key="1">
    <citation type="journal article" date="2015" name="Nature">
        <title>Complex archaea that bridge the gap between prokaryotes and eukaryotes.</title>
        <authorList>
            <person name="Spang A."/>
            <person name="Saw J.H."/>
            <person name="Jorgensen S.L."/>
            <person name="Zaremba-Niedzwiedzka K."/>
            <person name="Martijn J."/>
            <person name="Lind A.E."/>
            <person name="van Eijk R."/>
            <person name="Schleper C."/>
            <person name="Guy L."/>
            <person name="Ettema T.J."/>
        </authorList>
    </citation>
    <scope>NUCLEOTIDE SEQUENCE</scope>
</reference>
<evidence type="ECO:0000256" key="4">
    <source>
        <dbReference type="ARBA" id="ARBA00022989"/>
    </source>
</evidence>
<dbReference type="AlphaFoldDB" id="A0A0F9K5P0"/>
<comment type="subcellular location">
    <subcellularLocation>
        <location evidence="1">Membrane</location>
        <topology evidence="1">Multi-pass membrane protein</topology>
    </subcellularLocation>
</comment>
<keyword evidence="3 6" id="KW-0812">Transmembrane</keyword>
<proteinExistence type="predicted"/>
<keyword evidence="4 6" id="KW-1133">Transmembrane helix</keyword>
<dbReference type="GO" id="GO:0015293">
    <property type="term" value="F:symporter activity"/>
    <property type="evidence" value="ECO:0007669"/>
    <property type="project" value="InterPro"/>
</dbReference>
<dbReference type="InterPro" id="IPR036458">
    <property type="entry name" value="Na:dicarbo_symporter_sf"/>
</dbReference>
<organism evidence="7">
    <name type="scientific">marine sediment metagenome</name>
    <dbReference type="NCBI Taxonomy" id="412755"/>
    <lineage>
        <taxon>unclassified sequences</taxon>
        <taxon>metagenomes</taxon>
        <taxon>ecological metagenomes</taxon>
    </lineage>
</organism>
<dbReference type="Gene3D" id="1.10.3860.10">
    <property type="entry name" value="Sodium:dicarboxylate symporter"/>
    <property type="match status" value="1"/>
</dbReference>
<feature type="transmembrane region" description="Helical" evidence="6">
    <location>
        <begin position="50"/>
        <end position="71"/>
    </location>
</feature>
<gene>
    <name evidence="7" type="ORF">LCGC14_1445420</name>
</gene>
<keyword evidence="5 6" id="KW-0472">Membrane</keyword>
<evidence type="ECO:0000256" key="2">
    <source>
        <dbReference type="ARBA" id="ARBA00022448"/>
    </source>
</evidence>
<accession>A0A0F9K5P0</accession>
<dbReference type="InterPro" id="IPR001991">
    <property type="entry name" value="Na-dicarboxylate_symporter"/>
</dbReference>
<dbReference type="GO" id="GO:0016020">
    <property type="term" value="C:membrane"/>
    <property type="evidence" value="ECO:0007669"/>
    <property type="project" value="UniProtKB-SubCell"/>
</dbReference>
<evidence type="ECO:0008006" key="8">
    <source>
        <dbReference type="Google" id="ProtNLM"/>
    </source>
</evidence>
<evidence type="ECO:0000256" key="6">
    <source>
        <dbReference type="SAM" id="Phobius"/>
    </source>
</evidence>
<protein>
    <recommendedName>
        <fullName evidence="8">Dicarboxylate/amino acid:cation symporter</fullName>
    </recommendedName>
</protein>
<dbReference type="Pfam" id="PF00375">
    <property type="entry name" value="SDF"/>
    <property type="match status" value="1"/>
</dbReference>
<feature type="non-terminal residue" evidence="7">
    <location>
        <position position="1"/>
    </location>
</feature>
<name>A0A0F9K5P0_9ZZZZ</name>
<feature type="transmembrane region" description="Helical" evidence="6">
    <location>
        <begin position="77"/>
        <end position="100"/>
    </location>
</feature>
<evidence type="ECO:0000256" key="5">
    <source>
        <dbReference type="ARBA" id="ARBA00023136"/>
    </source>
</evidence>
<evidence type="ECO:0000256" key="1">
    <source>
        <dbReference type="ARBA" id="ARBA00004141"/>
    </source>
</evidence>